<evidence type="ECO:0000313" key="3">
    <source>
        <dbReference type="RefSeq" id="XP_022152500.1"/>
    </source>
</evidence>
<feature type="compositionally biased region" description="Low complexity" evidence="1">
    <location>
        <begin position="10"/>
        <end position="26"/>
    </location>
</feature>
<proteinExistence type="predicted"/>
<dbReference type="KEGG" id="mcha:111020211"/>
<dbReference type="PANTHER" id="PTHR33696:SF1">
    <property type="entry name" value="T22J18.15"/>
    <property type="match status" value="1"/>
</dbReference>
<dbReference type="Proteomes" id="UP000504603">
    <property type="component" value="Unplaced"/>
</dbReference>
<feature type="region of interest" description="Disordered" evidence="1">
    <location>
        <begin position="61"/>
        <end position="95"/>
    </location>
</feature>
<dbReference type="AlphaFoldDB" id="A0A6J1DE38"/>
<dbReference type="GeneID" id="111020211"/>
<sequence>MFQSSRRTHSFSSSSSLSSSSSSRGSYYFPDDSPLSSATPIRSFSGAIPFSWEHLPGIPKKLQSPARLRQDSASPLTSLLPLPPNSTTPPSSKRFGFQEWRKSNRHNSQRDPFFDAFVECSKDRASAAAELWSGGGGSNGGKAISRSLSDRFGFLNLYSSCKRTCGVSESIVCLPRTPRSSFDLLVRSPPPPDGCDEISG</sequence>
<reference evidence="3" key="1">
    <citation type="submission" date="2025-08" db="UniProtKB">
        <authorList>
            <consortium name="RefSeq"/>
        </authorList>
    </citation>
    <scope>IDENTIFICATION</scope>
    <source>
        <strain evidence="3">OHB3-1</strain>
    </source>
</reference>
<accession>A0A6J1DE38</accession>
<feature type="region of interest" description="Disordered" evidence="1">
    <location>
        <begin position="1"/>
        <end position="29"/>
    </location>
</feature>
<dbReference type="RefSeq" id="XP_022152500.1">
    <property type="nucleotide sequence ID" value="XM_022296808.1"/>
</dbReference>
<evidence type="ECO:0000256" key="1">
    <source>
        <dbReference type="SAM" id="MobiDB-lite"/>
    </source>
</evidence>
<keyword evidence="2" id="KW-1185">Reference proteome</keyword>
<organism evidence="2 3">
    <name type="scientific">Momordica charantia</name>
    <name type="common">Bitter gourd</name>
    <name type="synonym">Balsam pear</name>
    <dbReference type="NCBI Taxonomy" id="3673"/>
    <lineage>
        <taxon>Eukaryota</taxon>
        <taxon>Viridiplantae</taxon>
        <taxon>Streptophyta</taxon>
        <taxon>Embryophyta</taxon>
        <taxon>Tracheophyta</taxon>
        <taxon>Spermatophyta</taxon>
        <taxon>Magnoliopsida</taxon>
        <taxon>eudicotyledons</taxon>
        <taxon>Gunneridae</taxon>
        <taxon>Pentapetalae</taxon>
        <taxon>rosids</taxon>
        <taxon>fabids</taxon>
        <taxon>Cucurbitales</taxon>
        <taxon>Cucurbitaceae</taxon>
        <taxon>Momordiceae</taxon>
        <taxon>Momordica</taxon>
    </lineage>
</organism>
<protein>
    <submittedName>
        <fullName evidence="3">Uncharacterized protein LOC111020211</fullName>
    </submittedName>
</protein>
<dbReference type="OrthoDB" id="1925896at2759"/>
<evidence type="ECO:0000313" key="2">
    <source>
        <dbReference type="Proteomes" id="UP000504603"/>
    </source>
</evidence>
<dbReference type="PANTHER" id="PTHR33696">
    <property type="entry name" value="T22J18.15-RELATED"/>
    <property type="match status" value="1"/>
</dbReference>
<name>A0A6J1DE38_MOMCH</name>
<gene>
    <name evidence="3" type="primary">LOC111020211</name>
</gene>